<keyword evidence="5" id="KW-0493">Microtubule</keyword>
<evidence type="ECO:0000256" key="5">
    <source>
        <dbReference type="ARBA" id="ARBA00022701"/>
    </source>
</evidence>
<comment type="subcellular location">
    <subcellularLocation>
        <location evidence="1">Cytoplasm</location>
        <location evidence="1">Cytoskeleton</location>
        <location evidence="1">Spindle</location>
    </subcellularLocation>
</comment>
<evidence type="ECO:0000313" key="10">
    <source>
        <dbReference type="Proteomes" id="UP000694843"/>
    </source>
</evidence>
<evidence type="ECO:0000256" key="3">
    <source>
        <dbReference type="ARBA" id="ARBA00022490"/>
    </source>
</evidence>
<evidence type="ECO:0000256" key="9">
    <source>
        <dbReference type="ARBA" id="ARBA00023306"/>
    </source>
</evidence>
<protein>
    <submittedName>
        <fullName evidence="11">Uncharacterized protein LOC108669042</fullName>
    </submittedName>
</protein>
<dbReference type="PANTHER" id="PTHR31570:SF1">
    <property type="entry name" value="HAUS AUGMIN-LIKE COMPLEX SUBUNIT 1"/>
    <property type="match status" value="1"/>
</dbReference>
<evidence type="ECO:0000256" key="2">
    <source>
        <dbReference type="ARBA" id="ARBA00005479"/>
    </source>
</evidence>
<dbReference type="RefSeq" id="XP_018011816.1">
    <property type="nucleotide sequence ID" value="XM_018156327.2"/>
</dbReference>
<dbReference type="Pfam" id="PF25762">
    <property type="entry name" value="HAUS1"/>
    <property type="match status" value="1"/>
</dbReference>
<dbReference type="GO" id="GO:0005874">
    <property type="term" value="C:microtubule"/>
    <property type="evidence" value="ECO:0007669"/>
    <property type="project" value="UniProtKB-KW"/>
</dbReference>
<dbReference type="InterPro" id="IPR026243">
    <property type="entry name" value="HAUS1"/>
</dbReference>
<dbReference type="GO" id="GO:0070652">
    <property type="term" value="C:HAUS complex"/>
    <property type="evidence" value="ECO:0007669"/>
    <property type="project" value="InterPro"/>
</dbReference>
<accession>A0A8B7NEA8</accession>
<keyword evidence="6" id="KW-0498">Mitosis</keyword>
<reference evidence="11" key="1">
    <citation type="submission" date="2025-08" db="UniProtKB">
        <authorList>
            <consortium name="RefSeq"/>
        </authorList>
    </citation>
    <scope>IDENTIFICATION</scope>
    <source>
        <tissue evidence="11">Whole organism</tissue>
    </source>
</reference>
<dbReference type="GO" id="GO:0005829">
    <property type="term" value="C:cytosol"/>
    <property type="evidence" value="ECO:0007669"/>
    <property type="project" value="TreeGrafter"/>
</dbReference>
<evidence type="ECO:0000256" key="4">
    <source>
        <dbReference type="ARBA" id="ARBA00022618"/>
    </source>
</evidence>
<evidence type="ECO:0000256" key="7">
    <source>
        <dbReference type="ARBA" id="ARBA00023054"/>
    </source>
</evidence>
<dbReference type="OrthoDB" id="5372507at2759"/>
<keyword evidence="9" id="KW-0131">Cell cycle</keyword>
<dbReference type="PANTHER" id="PTHR31570">
    <property type="entry name" value="HAUS AUGMIN-LIKE COMPLEX SUBUNIT 1"/>
    <property type="match status" value="1"/>
</dbReference>
<keyword evidence="4" id="KW-0132">Cell division</keyword>
<dbReference type="GO" id="GO:0005819">
    <property type="term" value="C:spindle"/>
    <property type="evidence" value="ECO:0007669"/>
    <property type="project" value="UniProtKB-SubCell"/>
</dbReference>
<sequence>MDAKRSEVQQWLESIYGSASAVPCYEKSSASINLLHQLMTVSKEADKQAQILNQDYLIRADEYTAKSEQIASAMRCVGLSISSLTDDARCALTELSQAATVVNAAVPSESQIMLGSVQLESQHDEICRQASESDELRSQLSTLSQQLATKIQHAKMLKNQVEVALELEKKDEENDERRALFHEKKLMEYEKDISEGEALLKHRGYTGSITHDSVVQQWQELQQLQKQVTTLRSQLESYSLPPDVSAVRLEVERCRQHLASLVADMAQQQTQGFT</sequence>
<dbReference type="KEGG" id="hazt:108669042"/>
<keyword evidence="7" id="KW-0175">Coiled coil</keyword>
<dbReference type="GO" id="GO:0051301">
    <property type="term" value="P:cell division"/>
    <property type="evidence" value="ECO:0007669"/>
    <property type="project" value="UniProtKB-KW"/>
</dbReference>
<dbReference type="OMA" id="CEAQMES"/>
<keyword evidence="10" id="KW-1185">Reference proteome</keyword>
<evidence type="ECO:0000313" key="11">
    <source>
        <dbReference type="RefSeq" id="XP_018011816.1"/>
    </source>
</evidence>
<proteinExistence type="inferred from homology"/>
<evidence type="ECO:0000256" key="8">
    <source>
        <dbReference type="ARBA" id="ARBA00023212"/>
    </source>
</evidence>
<evidence type="ECO:0000256" key="6">
    <source>
        <dbReference type="ARBA" id="ARBA00022776"/>
    </source>
</evidence>
<keyword evidence="8" id="KW-0206">Cytoskeleton</keyword>
<dbReference type="AlphaFoldDB" id="A0A8B7NEA8"/>
<dbReference type="GeneID" id="108669042"/>
<comment type="similarity">
    <text evidence="2">Belongs to the HAUS1 family.</text>
</comment>
<keyword evidence="3" id="KW-0963">Cytoplasm</keyword>
<evidence type="ECO:0000256" key="1">
    <source>
        <dbReference type="ARBA" id="ARBA00004186"/>
    </source>
</evidence>
<organism evidence="10 11">
    <name type="scientific">Hyalella azteca</name>
    <name type="common">Amphipod</name>
    <dbReference type="NCBI Taxonomy" id="294128"/>
    <lineage>
        <taxon>Eukaryota</taxon>
        <taxon>Metazoa</taxon>
        <taxon>Ecdysozoa</taxon>
        <taxon>Arthropoda</taxon>
        <taxon>Crustacea</taxon>
        <taxon>Multicrustacea</taxon>
        <taxon>Malacostraca</taxon>
        <taxon>Eumalacostraca</taxon>
        <taxon>Peracarida</taxon>
        <taxon>Amphipoda</taxon>
        <taxon>Senticaudata</taxon>
        <taxon>Talitrida</taxon>
        <taxon>Talitroidea</taxon>
        <taxon>Hyalellidae</taxon>
        <taxon>Hyalella</taxon>
    </lineage>
</organism>
<dbReference type="Proteomes" id="UP000694843">
    <property type="component" value="Unplaced"/>
</dbReference>
<dbReference type="GO" id="GO:0051225">
    <property type="term" value="P:spindle assembly"/>
    <property type="evidence" value="ECO:0007669"/>
    <property type="project" value="InterPro"/>
</dbReference>
<name>A0A8B7NEA8_HYAAZ</name>
<gene>
    <name evidence="11" type="primary">LOC108669042</name>
</gene>